<protein>
    <submittedName>
        <fullName evidence="1">Uncharacterized protein</fullName>
    </submittedName>
</protein>
<dbReference type="AlphaFoldDB" id="A0A8J2NZ75"/>
<feature type="non-terminal residue" evidence="1">
    <location>
        <position position="1"/>
    </location>
</feature>
<accession>A0A8J2NZ75</accession>
<proteinExistence type="predicted"/>
<keyword evidence="2" id="KW-1185">Reference proteome</keyword>
<gene>
    <name evidence="1" type="ORF">AFUS01_LOCUS13788</name>
</gene>
<evidence type="ECO:0000313" key="1">
    <source>
        <dbReference type="EMBL" id="CAG7724788.1"/>
    </source>
</evidence>
<organism evidence="1 2">
    <name type="scientific">Allacma fusca</name>
    <dbReference type="NCBI Taxonomy" id="39272"/>
    <lineage>
        <taxon>Eukaryota</taxon>
        <taxon>Metazoa</taxon>
        <taxon>Ecdysozoa</taxon>
        <taxon>Arthropoda</taxon>
        <taxon>Hexapoda</taxon>
        <taxon>Collembola</taxon>
        <taxon>Symphypleona</taxon>
        <taxon>Sminthuridae</taxon>
        <taxon>Allacma</taxon>
    </lineage>
</organism>
<sequence>MESLLKKCPGDIKTESITENLPVIIPRHTDEKVLSILLTNSQDISLLKTFRLVSKSLNEVASAALRTHSFVLLEENEPDQVTTFRNLLVDGRMSTLPSPFQKFHVTASTLSDETFTTLINLRNFCITSFKLTIPDVSLLDRTAFEALLESKGSTMKEWSVEETPKEGEGTSLLLQKNKRLKFEDYFNPHSTHKEMFLKVFKQEGNFEKIAVVTSDSEVLNAVLTPDRLSHVQSIYLTLHNMGRELGEFLRSPVMPRVTVLQIYLSPSDVVLYSQQLLSLVKNVASTIEVLEMDFVPMTRFPVLPRLKYIHFLDWKDELGIFSPQRFPSLEHVSLCVSEAIECFFPKSGFQPNDQVQDISIYLDVSSGENPIMGSFYVLTNYLKRQFPTASCFQLCDMPRAISRSTFLAIHNSFPELKNIWLDGTCDFTSMSGMDPNLFTRYLENDLAVEEIPRKCSIFSFSKLEDLSLTAKVVVTNQMVTYCLSKIPSLRTLSFHW</sequence>
<dbReference type="EMBL" id="CAJVCH010114032">
    <property type="protein sequence ID" value="CAG7724788.1"/>
    <property type="molecule type" value="Genomic_DNA"/>
</dbReference>
<name>A0A8J2NZ75_9HEXA</name>
<reference evidence="1" key="1">
    <citation type="submission" date="2021-06" db="EMBL/GenBank/DDBJ databases">
        <authorList>
            <person name="Hodson N. C."/>
            <person name="Mongue J. A."/>
            <person name="Jaron S. K."/>
        </authorList>
    </citation>
    <scope>NUCLEOTIDE SEQUENCE</scope>
</reference>
<evidence type="ECO:0000313" key="2">
    <source>
        <dbReference type="Proteomes" id="UP000708208"/>
    </source>
</evidence>
<dbReference type="Proteomes" id="UP000708208">
    <property type="component" value="Unassembled WGS sequence"/>
</dbReference>
<comment type="caution">
    <text evidence="1">The sequence shown here is derived from an EMBL/GenBank/DDBJ whole genome shotgun (WGS) entry which is preliminary data.</text>
</comment>